<keyword evidence="2" id="KW-0614">Plasmid</keyword>
<sequence length="103" mass="11456">MEILVDCHCRRGSRSGLSTGPAGHHGGRSDALGRPLCGSDVHGGQRRTFVVRAQADSDQRGLCSLGRNRATWKLGRRRPPTRRCRIGNALVWHRPHRSRHCLS</sequence>
<proteinExistence type="predicted"/>
<accession>A0A1V0M6T9</accession>
<name>A0A1V0M6T9_PSEAI</name>
<reference evidence="2" key="1">
    <citation type="submission" date="2017-01" db="EMBL/GenBank/DDBJ databases">
        <title>Complete nucleotide sequence of an IncP-2 blaVIM-2-harboring megaplasmid from Pseudomonas aeruginosa.</title>
        <authorList>
            <person name="Botelho J."/>
            <person name="Grosso F."/>
            <person name="Mabrouk A."/>
            <person name="Peixe L."/>
        </authorList>
    </citation>
    <scope>NUCLEOTIDE SEQUENCE</scope>
    <source>
        <strain evidence="2">FFUP_PS_37</strain>
        <plasmid evidence="2">pJB37</plasmid>
    </source>
</reference>
<feature type="region of interest" description="Disordered" evidence="1">
    <location>
        <begin position="12"/>
        <end position="35"/>
    </location>
</feature>
<evidence type="ECO:0000313" key="2">
    <source>
        <dbReference type="EMBL" id="ARD70590.1"/>
    </source>
</evidence>
<organism evidence="2">
    <name type="scientific">Pseudomonas aeruginosa</name>
    <dbReference type="NCBI Taxonomy" id="287"/>
    <lineage>
        <taxon>Bacteria</taxon>
        <taxon>Pseudomonadati</taxon>
        <taxon>Pseudomonadota</taxon>
        <taxon>Gammaproteobacteria</taxon>
        <taxon>Pseudomonadales</taxon>
        <taxon>Pseudomonadaceae</taxon>
        <taxon>Pseudomonas</taxon>
    </lineage>
</organism>
<dbReference type="AlphaFoldDB" id="A0A1V0M6T9"/>
<evidence type="ECO:0000256" key="1">
    <source>
        <dbReference type="SAM" id="MobiDB-lite"/>
    </source>
</evidence>
<protein>
    <submittedName>
        <fullName evidence="2">Uncharacterized protein</fullName>
    </submittedName>
</protein>
<geneLocation type="plasmid" evidence="2">
    <name>pJB37</name>
</geneLocation>
<dbReference type="EMBL" id="KY494864">
    <property type="protein sequence ID" value="ARD70590.1"/>
    <property type="molecule type" value="Genomic_DNA"/>
</dbReference>